<dbReference type="GO" id="GO:0003677">
    <property type="term" value="F:DNA binding"/>
    <property type="evidence" value="ECO:0007669"/>
    <property type="project" value="UniProtKB-KW"/>
</dbReference>
<sequence>MTEVLAALSLLRQAAFVSARLDAALREHGLTADRWRALAAVEANPGSSMADLIDALVIPPTSATRAIDSLVESGAVYRSPAPDDRRRVTLQISAQGALLLREVEPIISLVYEESAVSSVRGSQG</sequence>
<keyword evidence="2" id="KW-0238">DNA-binding</keyword>
<dbReference type="Pfam" id="PF12802">
    <property type="entry name" value="MarR_2"/>
    <property type="match status" value="1"/>
</dbReference>
<evidence type="ECO:0000256" key="1">
    <source>
        <dbReference type="ARBA" id="ARBA00023015"/>
    </source>
</evidence>
<dbReference type="Gene3D" id="1.10.10.10">
    <property type="entry name" value="Winged helix-like DNA-binding domain superfamily/Winged helix DNA-binding domain"/>
    <property type="match status" value="1"/>
</dbReference>
<feature type="domain" description="HTH marR-type" evidence="4">
    <location>
        <begin position="1"/>
        <end position="124"/>
    </location>
</feature>
<organism evidence="5 6">
    <name type="scientific">Gordonia namibiensis NBRC 108229</name>
    <dbReference type="NCBI Taxonomy" id="1208314"/>
    <lineage>
        <taxon>Bacteria</taxon>
        <taxon>Bacillati</taxon>
        <taxon>Actinomycetota</taxon>
        <taxon>Actinomycetes</taxon>
        <taxon>Mycobacteriales</taxon>
        <taxon>Gordoniaceae</taxon>
        <taxon>Gordonia</taxon>
    </lineage>
</organism>
<dbReference type="GO" id="GO:0003700">
    <property type="term" value="F:DNA-binding transcription factor activity"/>
    <property type="evidence" value="ECO:0007669"/>
    <property type="project" value="InterPro"/>
</dbReference>
<keyword evidence="1" id="KW-0805">Transcription regulation</keyword>
<dbReference type="PROSITE" id="PS01117">
    <property type="entry name" value="HTH_MARR_1"/>
    <property type="match status" value="1"/>
</dbReference>
<comment type="caution">
    <text evidence="5">The sequence shown here is derived from an EMBL/GenBank/DDBJ whole genome shotgun (WGS) entry which is preliminary data.</text>
</comment>
<dbReference type="InterPro" id="IPR036388">
    <property type="entry name" value="WH-like_DNA-bd_sf"/>
</dbReference>
<dbReference type="SUPFAM" id="SSF46785">
    <property type="entry name" value="Winged helix' DNA-binding domain"/>
    <property type="match status" value="1"/>
</dbReference>
<protein>
    <submittedName>
        <fullName evidence="5">Putative MarR family transcriptional regulator</fullName>
    </submittedName>
</protein>
<dbReference type="PANTHER" id="PTHR33164:SF64">
    <property type="entry name" value="TRANSCRIPTIONAL REGULATOR SLYA"/>
    <property type="match status" value="1"/>
</dbReference>
<dbReference type="InterPro" id="IPR039422">
    <property type="entry name" value="MarR/SlyA-like"/>
</dbReference>
<dbReference type="Proteomes" id="UP000035058">
    <property type="component" value="Unassembled WGS sequence"/>
</dbReference>
<evidence type="ECO:0000313" key="5">
    <source>
        <dbReference type="EMBL" id="GAC00078.1"/>
    </source>
</evidence>
<gene>
    <name evidence="5" type="ORF">GONAM_12_00320</name>
</gene>
<name>K6X6P9_9ACTN</name>
<evidence type="ECO:0000256" key="2">
    <source>
        <dbReference type="ARBA" id="ARBA00023125"/>
    </source>
</evidence>
<proteinExistence type="predicted"/>
<keyword evidence="6" id="KW-1185">Reference proteome</keyword>
<dbReference type="RefSeq" id="WP_006866300.1">
    <property type="nucleotide sequence ID" value="NZ_BAHE01000012.1"/>
</dbReference>
<dbReference type="PANTHER" id="PTHR33164">
    <property type="entry name" value="TRANSCRIPTIONAL REGULATOR, MARR FAMILY"/>
    <property type="match status" value="1"/>
</dbReference>
<evidence type="ECO:0000313" key="6">
    <source>
        <dbReference type="Proteomes" id="UP000035058"/>
    </source>
</evidence>
<dbReference type="AlphaFoldDB" id="K6X6P9"/>
<dbReference type="InterPro" id="IPR036390">
    <property type="entry name" value="WH_DNA-bd_sf"/>
</dbReference>
<evidence type="ECO:0000259" key="4">
    <source>
        <dbReference type="PROSITE" id="PS50995"/>
    </source>
</evidence>
<keyword evidence="3" id="KW-0804">Transcription</keyword>
<dbReference type="PROSITE" id="PS50995">
    <property type="entry name" value="HTH_MARR_2"/>
    <property type="match status" value="1"/>
</dbReference>
<dbReference type="GO" id="GO:0006950">
    <property type="term" value="P:response to stress"/>
    <property type="evidence" value="ECO:0007669"/>
    <property type="project" value="TreeGrafter"/>
</dbReference>
<accession>K6X6P9</accession>
<dbReference type="EMBL" id="BAHE01000012">
    <property type="protein sequence ID" value="GAC00078.1"/>
    <property type="molecule type" value="Genomic_DNA"/>
</dbReference>
<dbReference type="InterPro" id="IPR023187">
    <property type="entry name" value="Tscrpt_reg_MarR-type_CS"/>
</dbReference>
<dbReference type="SMART" id="SM00347">
    <property type="entry name" value="HTH_MARR"/>
    <property type="match status" value="1"/>
</dbReference>
<evidence type="ECO:0000256" key="3">
    <source>
        <dbReference type="ARBA" id="ARBA00023163"/>
    </source>
</evidence>
<dbReference type="InterPro" id="IPR000835">
    <property type="entry name" value="HTH_MarR-typ"/>
</dbReference>
<reference evidence="5 6" key="1">
    <citation type="submission" date="2012-08" db="EMBL/GenBank/DDBJ databases">
        <title>Whole genome shotgun sequence of Gordonia namibiensis NBRC 108229.</title>
        <authorList>
            <person name="Isaki-Nakamura S."/>
            <person name="Hosoyama A."/>
            <person name="Tsuchikane K."/>
            <person name="Katsumata H."/>
            <person name="Baba S."/>
            <person name="Yamazaki S."/>
            <person name="Fujita N."/>
        </authorList>
    </citation>
    <scope>NUCLEOTIDE SEQUENCE [LARGE SCALE GENOMIC DNA]</scope>
    <source>
        <strain evidence="5 6">NBRC 108229</strain>
    </source>
</reference>